<sequence length="85" mass="9462">MEGSKQVFLASKLVPNVQELAKQPIDTIPPRYVRTDLDAPTIVSADPASTPTVPVIDMEKMLNSDNMDSEIDRLHSACKDWGFFQ</sequence>
<dbReference type="SUPFAM" id="SSF51197">
    <property type="entry name" value="Clavaminate synthase-like"/>
    <property type="match status" value="1"/>
</dbReference>
<dbReference type="AlphaFoldDB" id="A0A7J6WUS5"/>
<gene>
    <name evidence="4" type="ORF">FRX31_009945</name>
</gene>
<dbReference type="InterPro" id="IPR027443">
    <property type="entry name" value="IPNS-like_sf"/>
</dbReference>
<protein>
    <submittedName>
        <fullName evidence="4">Srg1</fullName>
    </submittedName>
</protein>
<evidence type="ECO:0000313" key="4">
    <source>
        <dbReference type="EMBL" id="KAF5200468.1"/>
    </source>
</evidence>
<evidence type="ECO:0000259" key="3">
    <source>
        <dbReference type="Pfam" id="PF14226"/>
    </source>
</evidence>
<dbReference type="EMBL" id="JABWDY010010707">
    <property type="protein sequence ID" value="KAF5200468.1"/>
    <property type="molecule type" value="Genomic_DNA"/>
</dbReference>
<name>A0A7J6WUS5_THATH</name>
<reference evidence="4 5" key="1">
    <citation type="submission" date="2020-06" db="EMBL/GenBank/DDBJ databases">
        <title>Transcriptomic and genomic resources for Thalictrum thalictroides and T. hernandezii: Facilitating candidate gene discovery in an emerging model plant lineage.</title>
        <authorList>
            <person name="Arias T."/>
            <person name="Riano-Pachon D.M."/>
            <person name="Di Stilio V.S."/>
        </authorList>
    </citation>
    <scope>NUCLEOTIDE SEQUENCE [LARGE SCALE GENOMIC DNA]</scope>
    <source>
        <strain evidence="5">cv. WT478/WT964</strain>
        <tissue evidence="4">Leaves</tissue>
    </source>
</reference>
<keyword evidence="2" id="KW-0408">Iron</keyword>
<evidence type="ECO:0000256" key="2">
    <source>
        <dbReference type="ARBA" id="ARBA00023004"/>
    </source>
</evidence>
<dbReference type="OrthoDB" id="993490at2759"/>
<feature type="domain" description="Non-haem dioxygenase N-terminal" evidence="3">
    <location>
        <begin position="53"/>
        <end position="85"/>
    </location>
</feature>
<feature type="non-terminal residue" evidence="4">
    <location>
        <position position="85"/>
    </location>
</feature>
<dbReference type="Proteomes" id="UP000554482">
    <property type="component" value="Unassembled WGS sequence"/>
</dbReference>
<evidence type="ECO:0000256" key="1">
    <source>
        <dbReference type="ARBA" id="ARBA00022723"/>
    </source>
</evidence>
<evidence type="ECO:0000313" key="5">
    <source>
        <dbReference type="Proteomes" id="UP000554482"/>
    </source>
</evidence>
<organism evidence="4 5">
    <name type="scientific">Thalictrum thalictroides</name>
    <name type="common">Rue-anemone</name>
    <name type="synonym">Anemone thalictroides</name>
    <dbReference type="NCBI Taxonomy" id="46969"/>
    <lineage>
        <taxon>Eukaryota</taxon>
        <taxon>Viridiplantae</taxon>
        <taxon>Streptophyta</taxon>
        <taxon>Embryophyta</taxon>
        <taxon>Tracheophyta</taxon>
        <taxon>Spermatophyta</taxon>
        <taxon>Magnoliopsida</taxon>
        <taxon>Ranunculales</taxon>
        <taxon>Ranunculaceae</taxon>
        <taxon>Thalictroideae</taxon>
        <taxon>Thalictrum</taxon>
    </lineage>
</organism>
<dbReference type="GO" id="GO:0046872">
    <property type="term" value="F:metal ion binding"/>
    <property type="evidence" value="ECO:0007669"/>
    <property type="project" value="UniProtKB-KW"/>
</dbReference>
<keyword evidence="5" id="KW-1185">Reference proteome</keyword>
<dbReference type="InterPro" id="IPR026992">
    <property type="entry name" value="DIOX_N"/>
</dbReference>
<proteinExistence type="predicted"/>
<accession>A0A7J6WUS5</accession>
<dbReference type="Gene3D" id="2.60.120.330">
    <property type="entry name" value="B-lactam Antibiotic, Isopenicillin N Synthase, Chain"/>
    <property type="match status" value="1"/>
</dbReference>
<comment type="caution">
    <text evidence="4">The sequence shown here is derived from an EMBL/GenBank/DDBJ whole genome shotgun (WGS) entry which is preliminary data.</text>
</comment>
<dbReference type="Pfam" id="PF14226">
    <property type="entry name" value="DIOX_N"/>
    <property type="match status" value="1"/>
</dbReference>
<keyword evidence="1" id="KW-0479">Metal-binding</keyword>